<reference evidence="3" key="2">
    <citation type="submission" date="2023-01" db="EMBL/GenBank/DDBJ databases">
        <authorList>
            <person name="Sun Q."/>
            <person name="Evtushenko L."/>
        </authorList>
    </citation>
    <scope>NUCLEOTIDE SEQUENCE</scope>
    <source>
        <strain evidence="3">VKM B-2555</strain>
    </source>
</reference>
<dbReference type="GO" id="GO:0006355">
    <property type="term" value="P:regulation of DNA-templated transcription"/>
    <property type="evidence" value="ECO:0007669"/>
    <property type="project" value="InterPro"/>
</dbReference>
<proteinExistence type="predicted"/>
<dbReference type="Gene3D" id="1.10.1220.10">
    <property type="entry name" value="Met repressor-like"/>
    <property type="match status" value="1"/>
</dbReference>
<accession>A0A9W6JKY4</accession>
<feature type="compositionally biased region" description="Basic and acidic residues" evidence="1">
    <location>
        <begin position="116"/>
        <end position="129"/>
    </location>
</feature>
<protein>
    <recommendedName>
        <fullName evidence="2">Arc-like DNA binding domain-containing protein</fullName>
    </recommendedName>
</protein>
<dbReference type="InterPro" id="IPR005569">
    <property type="entry name" value="Arc_DNA-bd_dom"/>
</dbReference>
<reference evidence="3" key="1">
    <citation type="journal article" date="2014" name="Int. J. Syst. Evol. Microbiol.">
        <title>Complete genome sequence of Corynebacterium casei LMG S-19264T (=DSM 44701T), isolated from a smear-ripened cheese.</title>
        <authorList>
            <consortium name="US DOE Joint Genome Institute (JGI-PGF)"/>
            <person name="Walter F."/>
            <person name="Albersmeier A."/>
            <person name="Kalinowski J."/>
            <person name="Ruckert C."/>
        </authorList>
    </citation>
    <scope>NUCLEOTIDE SEQUENCE</scope>
    <source>
        <strain evidence="3">VKM B-2555</strain>
    </source>
</reference>
<comment type="caution">
    <text evidence="3">The sequence shown here is derived from an EMBL/GenBank/DDBJ whole genome shotgun (WGS) entry which is preliminary data.</text>
</comment>
<sequence length="138" mass="15718">MAQDTPSRKLDQYIVRFPHGMRDRLKSLAAENKRSLNAEIVARLEDSFAFNDPEFTSKLDRMEIDLAETKRWSREMRSILGGELRILRAMAVALDKQGGQVSKEQLSELRSALMESMEKTHAIDPDGSDKPPSSRGRR</sequence>
<dbReference type="Proteomes" id="UP001143364">
    <property type="component" value="Unassembled WGS sequence"/>
</dbReference>
<evidence type="ECO:0000259" key="2">
    <source>
        <dbReference type="Pfam" id="PF03869"/>
    </source>
</evidence>
<evidence type="ECO:0000313" key="4">
    <source>
        <dbReference type="Proteomes" id="UP001143364"/>
    </source>
</evidence>
<dbReference type="AlphaFoldDB" id="A0A9W6JKY4"/>
<dbReference type="RefSeq" id="WP_271205863.1">
    <property type="nucleotide sequence ID" value="NZ_BSFK01000016.1"/>
</dbReference>
<dbReference type="GO" id="GO:0003677">
    <property type="term" value="F:DNA binding"/>
    <property type="evidence" value="ECO:0007669"/>
    <property type="project" value="InterPro"/>
</dbReference>
<dbReference type="SUPFAM" id="SSF47598">
    <property type="entry name" value="Ribbon-helix-helix"/>
    <property type="match status" value="1"/>
</dbReference>
<dbReference type="InterPro" id="IPR010985">
    <property type="entry name" value="Ribbon_hlx_hlx"/>
</dbReference>
<feature type="region of interest" description="Disordered" evidence="1">
    <location>
        <begin position="114"/>
        <end position="138"/>
    </location>
</feature>
<keyword evidence="4" id="KW-1185">Reference proteome</keyword>
<evidence type="ECO:0000256" key="1">
    <source>
        <dbReference type="SAM" id="MobiDB-lite"/>
    </source>
</evidence>
<feature type="domain" description="Arc-like DNA binding" evidence="2">
    <location>
        <begin position="7"/>
        <end position="48"/>
    </location>
</feature>
<name>A0A9W6JKY4_9HYPH</name>
<gene>
    <name evidence="3" type="ORF">GCM10008171_32980</name>
</gene>
<dbReference type="EMBL" id="BSFK01000016">
    <property type="protein sequence ID" value="GLK78044.1"/>
    <property type="molecule type" value="Genomic_DNA"/>
</dbReference>
<organism evidence="3 4">
    <name type="scientific">Methylopila jiangsuensis</name>
    <dbReference type="NCBI Taxonomy" id="586230"/>
    <lineage>
        <taxon>Bacteria</taxon>
        <taxon>Pseudomonadati</taxon>
        <taxon>Pseudomonadota</taxon>
        <taxon>Alphaproteobacteria</taxon>
        <taxon>Hyphomicrobiales</taxon>
        <taxon>Methylopilaceae</taxon>
        <taxon>Methylopila</taxon>
    </lineage>
</organism>
<dbReference type="InterPro" id="IPR013321">
    <property type="entry name" value="Arc_rbn_hlx_hlx"/>
</dbReference>
<evidence type="ECO:0000313" key="3">
    <source>
        <dbReference type="EMBL" id="GLK78044.1"/>
    </source>
</evidence>
<dbReference type="Pfam" id="PF03869">
    <property type="entry name" value="Arc"/>
    <property type="match status" value="1"/>
</dbReference>